<dbReference type="Proteomes" id="UP000590740">
    <property type="component" value="Unassembled WGS sequence"/>
</dbReference>
<accession>A0A7W7YBI1</accession>
<name>A0A7W7YBI1_9BACT</name>
<reference evidence="1 2" key="1">
    <citation type="submission" date="2020-08" db="EMBL/GenBank/DDBJ databases">
        <title>Genomic Encyclopedia of Type Strains, Phase IV (KMG-IV): sequencing the most valuable type-strain genomes for metagenomic binning, comparative biology and taxonomic classification.</title>
        <authorList>
            <person name="Goeker M."/>
        </authorList>
    </citation>
    <scope>NUCLEOTIDE SEQUENCE [LARGE SCALE GENOMIC DNA]</scope>
    <source>
        <strain evidence="1 2">DSM 12252</strain>
    </source>
</reference>
<proteinExistence type="predicted"/>
<keyword evidence="2" id="KW-1185">Reference proteome</keyword>
<sequence>MNIAIRRIRIHALVEAVLPHLADMPPMKRADVYEGIAEATRDTSPALHANAQRIASQLRDADLAQMQFLNLCNEERREA</sequence>
<comment type="caution">
    <text evidence="1">The sequence shown here is derived from an EMBL/GenBank/DDBJ whole genome shotgun (WGS) entry which is preliminary data.</text>
</comment>
<dbReference type="EMBL" id="JACHIG010000005">
    <property type="protein sequence ID" value="MBB5033151.1"/>
    <property type="molecule type" value="Genomic_DNA"/>
</dbReference>
<dbReference type="AlphaFoldDB" id="A0A7W7YBI1"/>
<evidence type="ECO:0000313" key="2">
    <source>
        <dbReference type="Proteomes" id="UP000590740"/>
    </source>
</evidence>
<dbReference type="RefSeq" id="WP_184340065.1">
    <property type="nucleotide sequence ID" value="NZ_JACHIG010000005.1"/>
</dbReference>
<organism evidence="1 2">
    <name type="scientific">Prosthecobacter vanneervenii</name>
    <dbReference type="NCBI Taxonomy" id="48466"/>
    <lineage>
        <taxon>Bacteria</taxon>
        <taxon>Pseudomonadati</taxon>
        <taxon>Verrucomicrobiota</taxon>
        <taxon>Verrucomicrobiia</taxon>
        <taxon>Verrucomicrobiales</taxon>
        <taxon>Verrucomicrobiaceae</taxon>
        <taxon>Prosthecobacter</taxon>
    </lineage>
</organism>
<evidence type="ECO:0000313" key="1">
    <source>
        <dbReference type="EMBL" id="MBB5033151.1"/>
    </source>
</evidence>
<gene>
    <name evidence="1" type="ORF">HNQ65_002734</name>
</gene>
<protein>
    <submittedName>
        <fullName evidence="1">Uncharacterized protein</fullName>
    </submittedName>
</protein>